<keyword evidence="2" id="KW-0808">Transferase</keyword>
<dbReference type="Pfam" id="PF00535">
    <property type="entry name" value="Glycos_transf_2"/>
    <property type="match status" value="1"/>
</dbReference>
<dbReference type="InterPro" id="IPR001173">
    <property type="entry name" value="Glyco_trans_2-like"/>
</dbReference>
<keyword evidence="3" id="KW-1185">Reference proteome</keyword>
<proteinExistence type="predicted"/>
<dbReference type="Proteomes" id="UP000184278">
    <property type="component" value="Unassembled WGS sequence"/>
</dbReference>
<sequence>MDLENKPLVSILIPTHERPHYFALALASAVNQTYDNIEIIISDNSSGDETQKLVEEFKKTYKNIKYFHTPDLPMWDNWQKCWDNMSDDAQYINFLMDDDLFAPNKIEYMAAQFLSNPDISLVTSYRKLIDKDGNFLEDKDFNASPFTDKLLHVKGYEAGLHFLLTGKNWIGEPTTVLFNREYTDGFFKGWVGDEKYLILDYPLWLRLLEKGDMIYINEPLSFFRLHDENDQKDFRTIVKGSVSMALTIKNAWNNKKYLDSPDKLHVSQFHWIREATLIIANCYEDHYKGEEFDDLLLAYKDMCERYIEKEPDKLSFHF</sequence>
<evidence type="ECO:0000313" key="2">
    <source>
        <dbReference type="EMBL" id="SHI17165.1"/>
    </source>
</evidence>
<reference evidence="3" key="1">
    <citation type="submission" date="2016-11" db="EMBL/GenBank/DDBJ databases">
        <authorList>
            <person name="Varghese N."/>
            <person name="Submissions S."/>
        </authorList>
    </citation>
    <scope>NUCLEOTIDE SEQUENCE [LARGE SCALE GENOMIC DNA]</scope>
    <source>
        <strain evidence="3">DSM 3071</strain>
    </source>
</reference>
<protein>
    <submittedName>
        <fullName evidence="2">Glycosyltransferase involved in cell wall bisynthesis</fullName>
    </submittedName>
</protein>
<dbReference type="SUPFAM" id="SSF53448">
    <property type="entry name" value="Nucleotide-diphospho-sugar transferases"/>
    <property type="match status" value="1"/>
</dbReference>
<dbReference type="PANTHER" id="PTHR22916:SF3">
    <property type="entry name" value="UDP-GLCNAC:BETAGAL BETA-1,3-N-ACETYLGLUCOSAMINYLTRANSFERASE-LIKE PROTEIN 1"/>
    <property type="match status" value="1"/>
</dbReference>
<name>A0A1M5YYW9_BUTFI</name>
<dbReference type="AlphaFoldDB" id="A0A1M5YYW9"/>
<dbReference type="GeneID" id="89508452"/>
<dbReference type="EMBL" id="FQXK01000014">
    <property type="protein sequence ID" value="SHI17165.1"/>
    <property type="molecule type" value="Genomic_DNA"/>
</dbReference>
<dbReference type="STRING" id="1121131.SAMN02745229_01822"/>
<dbReference type="InterPro" id="IPR029044">
    <property type="entry name" value="Nucleotide-diphossugar_trans"/>
</dbReference>
<dbReference type="Gene3D" id="3.90.550.10">
    <property type="entry name" value="Spore Coat Polysaccharide Biosynthesis Protein SpsA, Chain A"/>
    <property type="match status" value="1"/>
</dbReference>
<dbReference type="OrthoDB" id="9785185at2"/>
<gene>
    <name evidence="2" type="ORF">SAMN02745229_01822</name>
</gene>
<organism evidence="2 3">
    <name type="scientific">Butyrivibrio fibrisolvens DSM 3071</name>
    <dbReference type="NCBI Taxonomy" id="1121131"/>
    <lineage>
        <taxon>Bacteria</taxon>
        <taxon>Bacillati</taxon>
        <taxon>Bacillota</taxon>
        <taxon>Clostridia</taxon>
        <taxon>Lachnospirales</taxon>
        <taxon>Lachnospiraceae</taxon>
        <taxon>Butyrivibrio</taxon>
    </lineage>
</organism>
<evidence type="ECO:0000259" key="1">
    <source>
        <dbReference type="Pfam" id="PF00535"/>
    </source>
</evidence>
<dbReference type="GO" id="GO:0016758">
    <property type="term" value="F:hexosyltransferase activity"/>
    <property type="evidence" value="ECO:0007669"/>
    <property type="project" value="UniProtKB-ARBA"/>
</dbReference>
<feature type="domain" description="Glycosyltransferase 2-like" evidence="1">
    <location>
        <begin position="10"/>
        <end position="156"/>
    </location>
</feature>
<dbReference type="RefSeq" id="WP_073387170.1">
    <property type="nucleotide sequence ID" value="NZ_FQXK01000014.1"/>
</dbReference>
<evidence type="ECO:0000313" key="3">
    <source>
        <dbReference type="Proteomes" id="UP000184278"/>
    </source>
</evidence>
<dbReference type="PANTHER" id="PTHR22916">
    <property type="entry name" value="GLYCOSYLTRANSFERASE"/>
    <property type="match status" value="1"/>
</dbReference>
<accession>A0A1M5YYW9</accession>